<dbReference type="Gene3D" id="1.10.10.10">
    <property type="entry name" value="Winged helix-like DNA-binding domain superfamily/Winged helix DNA-binding domain"/>
    <property type="match status" value="1"/>
</dbReference>
<evidence type="ECO:0000259" key="2">
    <source>
        <dbReference type="Pfam" id="PF02829"/>
    </source>
</evidence>
<feature type="binding site" evidence="1">
    <location>
        <position position="75"/>
    </location>
    <ligand>
        <name>Ni(2+)</name>
        <dbReference type="ChEBI" id="CHEBI:49786"/>
    </ligand>
</feature>
<dbReference type="AlphaFoldDB" id="D9RZT8"/>
<dbReference type="GO" id="GO:0046872">
    <property type="term" value="F:metal ion binding"/>
    <property type="evidence" value="ECO:0007669"/>
    <property type="project" value="UniProtKB-KW"/>
</dbReference>
<dbReference type="SUPFAM" id="SSF75500">
    <property type="entry name" value="Putative transcriptional regulator TM1602, C-terminal domain"/>
    <property type="match status" value="1"/>
</dbReference>
<dbReference type="InterPro" id="IPR035922">
    <property type="entry name" value="3H_dom_sf"/>
</dbReference>
<dbReference type="PANTHER" id="PTHR40068">
    <property type="entry name" value="TRANSCRIPTION REPRESSOR NIAR-RELATED"/>
    <property type="match status" value="1"/>
</dbReference>
<evidence type="ECO:0000256" key="1">
    <source>
        <dbReference type="PIRSR" id="PIRSR037847-1"/>
    </source>
</evidence>
<feature type="binding site" evidence="1">
    <location>
        <position position="144"/>
    </location>
    <ligand>
        <name>Ni(2+)</name>
        <dbReference type="ChEBI" id="CHEBI:49786"/>
    </ligand>
</feature>
<dbReference type="HOGENOM" id="CLU_108798_0_0_9"/>
<accession>D9RZT8</accession>
<dbReference type="PIRSF" id="PIRSF037847">
    <property type="entry name" value="NiaR"/>
    <property type="match status" value="1"/>
</dbReference>
<feature type="binding site" evidence="1">
    <location>
        <position position="83"/>
    </location>
    <ligand>
        <name>Ni(2+)</name>
        <dbReference type="ChEBI" id="CHEBI:49786"/>
    </ligand>
</feature>
<proteinExistence type="predicted"/>
<dbReference type="InterPro" id="IPR036388">
    <property type="entry name" value="WH-like_DNA-bd_sf"/>
</dbReference>
<organism evidence="4 5">
    <name type="scientific">Thermosediminibacter oceani (strain ATCC BAA-1034 / DSM 16646 / JW/IW-1228P)</name>
    <dbReference type="NCBI Taxonomy" id="555079"/>
    <lineage>
        <taxon>Bacteria</taxon>
        <taxon>Bacillati</taxon>
        <taxon>Bacillota</taxon>
        <taxon>Clostridia</taxon>
        <taxon>Thermosediminibacterales</taxon>
        <taxon>Thermosediminibacteraceae</taxon>
        <taxon>Thermosediminibacter</taxon>
    </lineage>
</organism>
<dbReference type="Proteomes" id="UP000000272">
    <property type="component" value="Chromosome"/>
</dbReference>
<dbReference type="OrthoDB" id="9792661at2"/>
<dbReference type="KEGG" id="toc:Toce_1994"/>
<dbReference type="InterPro" id="IPR013196">
    <property type="entry name" value="HTH_11"/>
</dbReference>
<dbReference type="InterPro" id="IPR004173">
    <property type="entry name" value="3H_domain"/>
</dbReference>
<keyword evidence="1" id="KW-0479">Metal-binding</keyword>
<keyword evidence="1" id="KW-0533">Nickel</keyword>
<dbReference type="RefSeq" id="WP_013276730.1">
    <property type="nucleotide sequence ID" value="NC_014377.1"/>
</dbReference>
<sequence length="169" mass="19049">MNAEERRARIVEILKAERKPVSGGDLAKIFNVTRQVIVQDIAILRASGKDIIATSQGYMIMEPLGFITKKVACRHGREETHEELMAFVECGCRVVDVIVEHPIYGEIHGMLMLNSSEDVEDFMRKMEQHNAALLSQLTQGVHLHTIQAINEDSIKKACEILKRKGILLE</sequence>
<dbReference type="PANTHER" id="PTHR40068:SF1">
    <property type="entry name" value="TRANSCRIPTION REPRESSOR NIAR-RELATED"/>
    <property type="match status" value="1"/>
</dbReference>
<evidence type="ECO:0000313" key="4">
    <source>
        <dbReference type="EMBL" id="ADL08715.1"/>
    </source>
</evidence>
<name>D9RZT8_THEOJ</name>
<dbReference type="InterPro" id="IPR036390">
    <property type="entry name" value="WH_DNA-bd_sf"/>
</dbReference>
<feature type="domain" description="3H" evidence="2">
    <location>
        <begin position="71"/>
        <end position="167"/>
    </location>
</feature>
<dbReference type="EMBL" id="CP002131">
    <property type="protein sequence ID" value="ADL08715.1"/>
    <property type="molecule type" value="Genomic_DNA"/>
</dbReference>
<dbReference type="eggNOG" id="COG1827">
    <property type="taxonomic scope" value="Bacteria"/>
</dbReference>
<keyword evidence="5" id="KW-1185">Reference proteome</keyword>
<dbReference type="Gene3D" id="3.30.1340.20">
    <property type="entry name" value="3H domain"/>
    <property type="match status" value="1"/>
</dbReference>
<reference evidence="4 5" key="1">
    <citation type="journal article" date="2010" name="Stand. Genomic Sci.">
        <title>Complete genome sequence of Thermosediminibacter oceani type strain (JW/IW-1228P).</title>
        <authorList>
            <person name="Pitluck S."/>
            <person name="Yasawong M."/>
            <person name="Munk C."/>
            <person name="Nolan M."/>
            <person name="Lapidus A."/>
            <person name="Lucas S."/>
            <person name="Glavina Del Rio T."/>
            <person name="Tice H."/>
            <person name="Cheng J.F."/>
            <person name="Bruce D."/>
            <person name="Detter C."/>
            <person name="Tapia R."/>
            <person name="Han C."/>
            <person name="Goodwin L."/>
            <person name="Liolios K."/>
            <person name="Ivanova N."/>
            <person name="Mavromatis K."/>
            <person name="Mikhailova N."/>
            <person name="Pati A."/>
            <person name="Chen A."/>
            <person name="Palaniappan K."/>
            <person name="Land M."/>
            <person name="Hauser L."/>
            <person name="Chang Y.J."/>
            <person name="Jeffries C.D."/>
            <person name="Rohde M."/>
            <person name="Spring S."/>
            <person name="Sikorski J."/>
            <person name="Goker M."/>
            <person name="Woyke T."/>
            <person name="Bristow J."/>
            <person name="Eisen J.A."/>
            <person name="Markowitz V."/>
            <person name="Hugenholtz P."/>
            <person name="Kyrpides N.C."/>
            <person name="Klenk H.P."/>
        </authorList>
    </citation>
    <scope>NUCLEOTIDE SEQUENCE [LARGE SCALE GENOMIC DNA]</scope>
    <source>
        <strain evidence="5">ATCC BAA-1034 / DSM 16646 / JW/IW-1228P</strain>
    </source>
</reference>
<feature type="binding site" evidence="1">
    <location>
        <position position="142"/>
    </location>
    <ligand>
        <name>Ni(2+)</name>
        <dbReference type="ChEBI" id="CHEBI:49786"/>
    </ligand>
</feature>
<dbReference type="STRING" id="555079.Toce_1994"/>
<feature type="domain" description="Helix-turn-helix type 11" evidence="3">
    <location>
        <begin position="6"/>
        <end position="58"/>
    </location>
</feature>
<evidence type="ECO:0000259" key="3">
    <source>
        <dbReference type="Pfam" id="PF08279"/>
    </source>
</evidence>
<evidence type="ECO:0000313" key="5">
    <source>
        <dbReference type="Proteomes" id="UP000000272"/>
    </source>
</evidence>
<dbReference type="Pfam" id="PF08279">
    <property type="entry name" value="HTH_11"/>
    <property type="match status" value="1"/>
</dbReference>
<gene>
    <name evidence="4" type="ordered locus">Toce_1994</name>
</gene>
<protein>
    <submittedName>
        <fullName evidence="4">3H domain protein</fullName>
    </submittedName>
</protein>
<dbReference type="InterPro" id="IPR026043">
    <property type="entry name" value="NadR"/>
</dbReference>
<dbReference type="SUPFAM" id="SSF46785">
    <property type="entry name" value="Winged helix' DNA-binding domain"/>
    <property type="match status" value="1"/>
</dbReference>
<dbReference type="Pfam" id="PF02829">
    <property type="entry name" value="3H"/>
    <property type="match status" value="1"/>
</dbReference>